<evidence type="ECO:0000313" key="5">
    <source>
        <dbReference type="EMBL" id="MBE5920497.1"/>
    </source>
</evidence>
<name>A0A927UB22_9FIRM</name>
<dbReference type="Pfam" id="PF12833">
    <property type="entry name" value="HTH_18"/>
    <property type="match status" value="1"/>
</dbReference>
<evidence type="ECO:0000256" key="1">
    <source>
        <dbReference type="ARBA" id="ARBA00023015"/>
    </source>
</evidence>
<dbReference type="PANTHER" id="PTHR43280:SF2">
    <property type="entry name" value="HTH-TYPE TRANSCRIPTIONAL REGULATOR EXSA"/>
    <property type="match status" value="1"/>
</dbReference>
<organism evidence="5 6">
    <name type="scientific">Pseudobutyrivibrio ruminis</name>
    <dbReference type="NCBI Taxonomy" id="46206"/>
    <lineage>
        <taxon>Bacteria</taxon>
        <taxon>Bacillati</taxon>
        <taxon>Bacillota</taxon>
        <taxon>Clostridia</taxon>
        <taxon>Lachnospirales</taxon>
        <taxon>Lachnospiraceae</taxon>
        <taxon>Pseudobutyrivibrio</taxon>
    </lineage>
</organism>
<keyword evidence="3" id="KW-0804">Transcription</keyword>
<dbReference type="InterPro" id="IPR009057">
    <property type="entry name" value="Homeodomain-like_sf"/>
</dbReference>
<keyword evidence="2" id="KW-0238">DNA-binding</keyword>
<dbReference type="InterPro" id="IPR018060">
    <property type="entry name" value="HTH_AraC"/>
</dbReference>
<dbReference type="PROSITE" id="PS01124">
    <property type="entry name" value="HTH_ARAC_FAMILY_2"/>
    <property type="match status" value="1"/>
</dbReference>
<dbReference type="Gene3D" id="1.10.10.60">
    <property type="entry name" value="Homeodomain-like"/>
    <property type="match status" value="2"/>
</dbReference>
<dbReference type="InterPro" id="IPR018062">
    <property type="entry name" value="HTH_AraC-typ_CS"/>
</dbReference>
<reference evidence="5" key="1">
    <citation type="submission" date="2019-04" db="EMBL/GenBank/DDBJ databases">
        <title>Evolution of Biomass-Degrading Anaerobic Consortia Revealed by Metagenomics.</title>
        <authorList>
            <person name="Peng X."/>
        </authorList>
    </citation>
    <scope>NUCLEOTIDE SEQUENCE</scope>
    <source>
        <strain evidence="5">SIG311</strain>
    </source>
</reference>
<dbReference type="PROSITE" id="PS00041">
    <property type="entry name" value="HTH_ARAC_FAMILY_1"/>
    <property type="match status" value="1"/>
</dbReference>
<dbReference type="PANTHER" id="PTHR43280">
    <property type="entry name" value="ARAC-FAMILY TRANSCRIPTIONAL REGULATOR"/>
    <property type="match status" value="1"/>
</dbReference>
<dbReference type="InterPro" id="IPR020449">
    <property type="entry name" value="Tscrpt_reg_AraC-type_HTH"/>
</dbReference>
<accession>A0A927UB22</accession>
<evidence type="ECO:0000256" key="3">
    <source>
        <dbReference type="ARBA" id="ARBA00023163"/>
    </source>
</evidence>
<proteinExistence type="predicted"/>
<dbReference type="GO" id="GO:0003700">
    <property type="term" value="F:DNA-binding transcription factor activity"/>
    <property type="evidence" value="ECO:0007669"/>
    <property type="project" value="InterPro"/>
</dbReference>
<keyword evidence="1" id="KW-0805">Transcription regulation</keyword>
<sequence length="294" mass="34156">MNRKKVEKLMVFPDNQIFNYLRSGKFEALSNEWKHESMPLLFDYEFIVVTEGTLYLRYMNEDFKVEKGEYLLLPPSDSKRVGIKKSYCCFYWIHFTVDTNNFPAQISTGEAPSYNRAKCFLLPQTAAVPRLERLIIQMKRLQDLDRDNYPAITLNACLTAIITELYGQIYAELPKVESSLNNKQIYSDILDYVKRNISNSFTINDIAEYFGYSPKYLSRVFSEVLGLPLKQFIISQKMETAAYYLTDSDRSITEIAASVGFSDVHNFSRSFKKATGFTPSQYRNAYAKRLLYHV</sequence>
<dbReference type="SUPFAM" id="SSF46689">
    <property type="entry name" value="Homeodomain-like"/>
    <property type="match status" value="2"/>
</dbReference>
<feature type="domain" description="HTH araC/xylS-type" evidence="4">
    <location>
        <begin position="187"/>
        <end position="285"/>
    </location>
</feature>
<dbReference type="Proteomes" id="UP000766246">
    <property type="component" value="Unassembled WGS sequence"/>
</dbReference>
<dbReference type="GO" id="GO:0043565">
    <property type="term" value="F:sequence-specific DNA binding"/>
    <property type="evidence" value="ECO:0007669"/>
    <property type="project" value="InterPro"/>
</dbReference>
<dbReference type="InterPro" id="IPR037923">
    <property type="entry name" value="HTH-like"/>
</dbReference>
<evidence type="ECO:0000256" key="2">
    <source>
        <dbReference type="ARBA" id="ARBA00023125"/>
    </source>
</evidence>
<dbReference type="AlphaFoldDB" id="A0A927UB22"/>
<dbReference type="PRINTS" id="PR00032">
    <property type="entry name" value="HTHARAC"/>
</dbReference>
<comment type="caution">
    <text evidence="5">The sequence shown here is derived from an EMBL/GenBank/DDBJ whole genome shotgun (WGS) entry which is preliminary data.</text>
</comment>
<protein>
    <submittedName>
        <fullName evidence="5">Helix-turn-helix domain-containing protein</fullName>
    </submittedName>
</protein>
<dbReference type="EMBL" id="SVER01000035">
    <property type="protein sequence ID" value="MBE5920497.1"/>
    <property type="molecule type" value="Genomic_DNA"/>
</dbReference>
<dbReference type="SMART" id="SM00342">
    <property type="entry name" value="HTH_ARAC"/>
    <property type="match status" value="1"/>
</dbReference>
<evidence type="ECO:0000259" key="4">
    <source>
        <dbReference type="PROSITE" id="PS01124"/>
    </source>
</evidence>
<gene>
    <name evidence="5" type="ORF">E7272_11745</name>
</gene>
<evidence type="ECO:0000313" key="6">
    <source>
        <dbReference type="Proteomes" id="UP000766246"/>
    </source>
</evidence>
<dbReference type="SUPFAM" id="SSF51215">
    <property type="entry name" value="Regulatory protein AraC"/>
    <property type="match status" value="1"/>
</dbReference>